<comment type="caution">
    <text evidence="5">The sequence shown here is derived from an EMBL/GenBank/DDBJ whole genome shotgun (WGS) entry which is preliminary data.</text>
</comment>
<name>A0A1V4IUZ5_9CLOT</name>
<dbReference type="STRING" id="1450648.CLORY_11120"/>
<dbReference type="PRINTS" id="PR00598">
    <property type="entry name" value="HTHMARR"/>
</dbReference>
<dbReference type="PANTHER" id="PTHR42756">
    <property type="entry name" value="TRANSCRIPTIONAL REGULATOR, MARR"/>
    <property type="match status" value="1"/>
</dbReference>
<organism evidence="5 6">
    <name type="scientific">Clostridium oryzae</name>
    <dbReference type="NCBI Taxonomy" id="1450648"/>
    <lineage>
        <taxon>Bacteria</taxon>
        <taxon>Bacillati</taxon>
        <taxon>Bacillota</taxon>
        <taxon>Clostridia</taxon>
        <taxon>Eubacteriales</taxon>
        <taxon>Clostridiaceae</taxon>
        <taxon>Clostridium</taxon>
    </lineage>
</organism>
<evidence type="ECO:0000256" key="1">
    <source>
        <dbReference type="ARBA" id="ARBA00023015"/>
    </source>
</evidence>
<keyword evidence="1" id="KW-0805">Transcription regulation</keyword>
<keyword evidence="6" id="KW-1185">Reference proteome</keyword>
<protein>
    <submittedName>
        <fullName evidence="5">HTH-type transcriptional regulator Hpr</fullName>
    </submittedName>
</protein>
<evidence type="ECO:0000313" key="5">
    <source>
        <dbReference type="EMBL" id="OPJ63604.1"/>
    </source>
</evidence>
<evidence type="ECO:0000256" key="3">
    <source>
        <dbReference type="ARBA" id="ARBA00023163"/>
    </source>
</evidence>
<dbReference type="PROSITE" id="PS50995">
    <property type="entry name" value="HTH_MARR_2"/>
    <property type="match status" value="1"/>
</dbReference>
<dbReference type="EMBL" id="MZGV01000008">
    <property type="protein sequence ID" value="OPJ63604.1"/>
    <property type="molecule type" value="Genomic_DNA"/>
</dbReference>
<reference evidence="5 6" key="1">
    <citation type="submission" date="2017-03" db="EMBL/GenBank/DDBJ databases">
        <title>Genome sequence of Clostridium oryzae DSM 28571.</title>
        <authorList>
            <person name="Poehlein A."/>
            <person name="Daniel R."/>
        </authorList>
    </citation>
    <scope>NUCLEOTIDE SEQUENCE [LARGE SCALE GENOMIC DNA]</scope>
    <source>
        <strain evidence="5 6">DSM 28571</strain>
    </source>
</reference>
<accession>A0A1V4IUZ5</accession>
<dbReference type="SUPFAM" id="SSF46785">
    <property type="entry name" value="Winged helix' DNA-binding domain"/>
    <property type="match status" value="1"/>
</dbReference>
<keyword evidence="2" id="KW-0238">DNA-binding</keyword>
<dbReference type="InterPro" id="IPR000835">
    <property type="entry name" value="HTH_MarR-typ"/>
</dbReference>
<dbReference type="Proteomes" id="UP000190080">
    <property type="component" value="Unassembled WGS sequence"/>
</dbReference>
<dbReference type="AlphaFoldDB" id="A0A1V4IUZ5"/>
<dbReference type="SMART" id="SM00347">
    <property type="entry name" value="HTH_MARR"/>
    <property type="match status" value="1"/>
</dbReference>
<dbReference type="InterPro" id="IPR036388">
    <property type="entry name" value="WH-like_DNA-bd_sf"/>
</dbReference>
<sequence>MMDKTYRVINELLVDLFDDILYIEQSALQSGAFNDISVTEIHTINAIGMYEARSMSEVAADLNITVGTLTTAIKKLIKKGYVERKRIEEDRRVVQIQLTKKGKLAFRIHKKFHDDMIKITTEGLNEIEKEILTNALENLSNFFKEKYKIKKIDKCSKENKNEKCKN</sequence>
<evidence type="ECO:0000259" key="4">
    <source>
        <dbReference type="PROSITE" id="PS50995"/>
    </source>
</evidence>
<evidence type="ECO:0000256" key="2">
    <source>
        <dbReference type="ARBA" id="ARBA00023125"/>
    </source>
</evidence>
<dbReference type="Gene3D" id="1.10.10.10">
    <property type="entry name" value="Winged helix-like DNA-binding domain superfamily/Winged helix DNA-binding domain"/>
    <property type="match status" value="1"/>
</dbReference>
<proteinExistence type="predicted"/>
<gene>
    <name evidence="5" type="primary">hpr</name>
    <name evidence="5" type="ORF">CLORY_11120</name>
</gene>
<dbReference type="PANTHER" id="PTHR42756:SF1">
    <property type="entry name" value="TRANSCRIPTIONAL REPRESSOR OF EMRAB OPERON"/>
    <property type="match status" value="1"/>
</dbReference>
<dbReference type="InterPro" id="IPR036390">
    <property type="entry name" value="WH_DNA-bd_sf"/>
</dbReference>
<feature type="domain" description="HTH marR-type" evidence="4">
    <location>
        <begin position="1"/>
        <end position="141"/>
    </location>
</feature>
<dbReference type="GO" id="GO:0003677">
    <property type="term" value="F:DNA binding"/>
    <property type="evidence" value="ECO:0007669"/>
    <property type="project" value="UniProtKB-KW"/>
</dbReference>
<keyword evidence="3" id="KW-0804">Transcription</keyword>
<evidence type="ECO:0000313" key="6">
    <source>
        <dbReference type="Proteomes" id="UP000190080"/>
    </source>
</evidence>
<dbReference type="Pfam" id="PF01047">
    <property type="entry name" value="MarR"/>
    <property type="match status" value="1"/>
</dbReference>
<dbReference type="GO" id="GO:0003700">
    <property type="term" value="F:DNA-binding transcription factor activity"/>
    <property type="evidence" value="ECO:0007669"/>
    <property type="project" value="InterPro"/>
</dbReference>